<comment type="similarity">
    <text evidence="3">Belongs to the flavokinase family.</text>
</comment>
<dbReference type="Proteomes" id="UP000186594">
    <property type="component" value="Unassembled WGS sequence"/>
</dbReference>
<dbReference type="EMBL" id="LXFE01000507">
    <property type="protein sequence ID" value="OLL25085.1"/>
    <property type="molecule type" value="Genomic_DNA"/>
</dbReference>
<dbReference type="PANTHER" id="PTHR22749">
    <property type="entry name" value="RIBOFLAVIN KINASE/FMN ADENYLYLTRANSFERASE"/>
    <property type="match status" value="1"/>
</dbReference>
<name>A0A1U7LQZ7_NEOID</name>
<evidence type="ECO:0000259" key="12">
    <source>
        <dbReference type="SMART" id="SM00904"/>
    </source>
</evidence>
<evidence type="ECO:0000256" key="5">
    <source>
        <dbReference type="ARBA" id="ARBA00017394"/>
    </source>
</evidence>
<dbReference type="Gene3D" id="2.40.30.30">
    <property type="entry name" value="Riboflavin kinase-like"/>
    <property type="match status" value="1"/>
</dbReference>
<sequence length="163" mass="18725">MTRAQIVGPDILDEPFPIEFIGSVIKGFGRGSKELGIPTANVSPRVIPRALQEMLSGVYFGWARVINDRKEDSEVFPMCMSLGYNPFYNNKTRSAEVHIMHKFEDDFYGKELRAVVLGFIRTEQDYPGLDELIQDIQTDIMVTERSLAREAYQSYKYDDFLLK</sequence>
<keyword evidence="14" id="KW-1185">Reference proteome</keyword>
<dbReference type="GO" id="GO:0009398">
    <property type="term" value="P:FMN biosynthetic process"/>
    <property type="evidence" value="ECO:0007669"/>
    <property type="project" value="UniProtKB-UniPathway"/>
</dbReference>
<evidence type="ECO:0000313" key="13">
    <source>
        <dbReference type="EMBL" id="OLL25085.1"/>
    </source>
</evidence>
<dbReference type="SUPFAM" id="SSF82114">
    <property type="entry name" value="Riboflavin kinase-like"/>
    <property type="match status" value="1"/>
</dbReference>
<evidence type="ECO:0000256" key="6">
    <source>
        <dbReference type="ARBA" id="ARBA00022630"/>
    </source>
</evidence>
<keyword evidence="13" id="KW-0418">Kinase</keyword>
<keyword evidence="8" id="KW-0808">Transferase</keyword>
<keyword evidence="9" id="KW-0547">Nucleotide-binding</keyword>
<accession>A0A1U7LQZ7</accession>
<evidence type="ECO:0000256" key="11">
    <source>
        <dbReference type="ARBA" id="ARBA00029960"/>
    </source>
</evidence>
<evidence type="ECO:0000313" key="14">
    <source>
        <dbReference type="Proteomes" id="UP000186594"/>
    </source>
</evidence>
<dbReference type="OMA" id="NGEVHKM"/>
<gene>
    <name evidence="13" type="ORF">NEOLI_001607</name>
</gene>
<dbReference type="AlphaFoldDB" id="A0A1U7LQZ7"/>
<dbReference type="GO" id="GO:0008531">
    <property type="term" value="F:riboflavin kinase activity"/>
    <property type="evidence" value="ECO:0007669"/>
    <property type="project" value="UniProtKB-EC"/>
</dbReference>
<dbReference type="STRING" id="1198029.A0A1U7LQZ7"/>
<dbReference type="InterPro" id="IPR015865">
    <property type="entry name" value="Riboflavin_kinase_bac/euk"/>
</dbReference>
<dbReference type="SMART" id="SM00904">
    <property type="entry name" value="Flavokinase"/>
    <property type="match status" value="1"/>
</dbReference>
<feature type="domain" description="Riboflavin kinase" evidence="12">
    <location>
        <begin position="11"/>
        <end position="148"/>
    </location>
</feature>
<reference evidence="13 14" key="1">
    <citation type="submission" date="2016-04" db="EMBL/GenBank/DDBJ databases">
        <title>Evolutionary innovation and constraint leading to complex multicellularity in the Ascomycota.</title>
        <authorList>
            <person name="Cisse O."/>
            <person name="Nguyen A."/>
            <person name="Hewitt D.A."/>
            <person name="Jedd G."/>
            <person name="Stajich J.E."/>
        </authorList>
    </citation>
    <scope>NUCLEOTIDE SEQUENCE [LARGE SCALE GENOMIC DNA]</scope>
    <source>
        <strain evidence="13 14">DAH-3</strain>
    </source>
</reference>
<dbReference type="Pfam" id="PF01687">
    <property type="entry name" value="Flavokinase"/>
    <property type="match status" value="1"/>
</dbReference>
<evidence type="ECO:0000256" key="7">
    <source>
        <dbReference type="ARBA" id="ARBA00022643"/>
    </source>
</evidence>
<evidence type="ECO:0000256" key="8">
    <source>
        <dbReference type="ARBA" id="ARBA00022679"/>
    </source>
</evidence>
<comment type="pathway">
    <text evidence="2">Cofactor biosynthesis; FMN biosynthesis; FMN from riboflavin (ATP route): step 1/1.</text>
</comment>
<comment type="caution">
    <text evidence="13">The sequence shown here is derived from an EMBL/GenBank/DDBJ whole genome shotgun (WGS) entry which is preliminary data.</text>
</comment>
<evidence type="ECO:0000256" key="4">
    <source>
        <dbReference type="ARBA" id="ARBA00012105"/>
    </source>
</evidence>
<dbReference type="PANTHER" id="PTHR22749:SF6">
    <property type="entry name" value="RIBOFLAVIN KINASE"/>
    <property type="match status" value="1"/>
</dbReference>
<keyword evidence="7" id="KW-0288">FMN</keyword>
<dbReference type="UniPathway" id="UPA00276">
    <property type="reaction ID" value="UER00406"/>
</dbReference>
<evidence type="ECO:0000256" key="1">
    <source>
        <dbReference type="ARBA" id="ARBA00003572"/>
    </source>
</evidence>
<keyword evidence="6" id="KW-0285">Flavoprotein</keyword>
<dbReference type="InterPro" id="IPR023468">
    <property type="entry name" value="Riboflavin_kinase"/>
</dbReference>
<evidence type="ECO:0000256" key="3">
    <source>
        <dbReference type="ARBA" id="ARBA00010108"/>
    </source>
</evidence>
<dbReference type="EC" id="2.7.1.26" evidence="4"/>
<dbReference type="GO" id="GO:0005524">
    <property type="term" value="F:ATP binding"/>
    <property type="evidence" value="ECO:0007669"/>
    <property type="project" value="UniProtKB-KW"/>
</dbReference>
<evidence type="ECO:0000256" key="9">
    <source>
        <dbReference type="ARBA" id="ARBA00022741"/>
    </source>
</evidence>
<dbReference type="OrthoDB" id="276388at2759"/>
<organism evidence="13 14">
    <name type="scientific">Neolecta irregularis (strain DAH-3)</name>
    <dbReference type="NCBI Taxonomy" id="1198029"/>
    <lineage>
        <taxon>Eukaryota</taxon>
        <taxon>Fungi</taxon>
        <taxon>Dikarya</taxon>
        <taxon>Ascomycota</taxon>
        <taxon>Taphrinomycotina</taxon>
        <taxon>Neolectales</taxon>
        <taxon>Neolectaceae</taxon>
        <taxon>Neolecta</taxon>
    </lineage>
</organism>
<keyword evidence="10" id="KW-0067">ATP-binding</keyword>
<dbReference type="GO" id="GO:0005739">
    <property type="term" value="C:mitochondrion"/>
    <property type="evidence" value="ECO:0007669"/>
    <property type="project" value="TreeGrafter"/>
</dbReference>
<protein>
    <recommendedName>
        <fullName evidence="5">Riboflavin kinase</fullName>
        <ecNumber evidence="4">2.7.1.26</ecNumber>
    </recommendedName>
    <alternativeName>
        <fullName evidence="11">Flavin mononucleotide kinase 1</fullName>
    </alternativeName>
</protein>
<comment type="function">
    <text evidence="1">Catalyzes the phosphorylation of riboflavin (vitamin B2) to form flavin mononucleotide (FMN) coenzyme.</text>
</comment>
<evidence type="ECO:0000256" key="2">
    <source>
        <dbReference type="ARBA" id="ARBA00005201"/>
    </source>
</evidence>
<dbReference type="GO" id="GO:0009231">
    <property type="term" value="P:riboflavin biosynthetic process"/>
    <property type="evidence" value="ECO:0007669"/>
    <property type="project" value="InterPro"/>
</dbReference>
<proteinExistence type="inferred from homology"/>
<evidence type="ECO:0000256" key="10">
    <source>
        <dbReference type="ARBA" id="ARBA00022840"/>
    </source>
</evidence>
<dbReference type="InterPro" id="IPR023465">
    <property type="entry name" value="Riboflavin_kinase_dom_sf"/>
</dbReference>